<protein>
    <submittedName>
        <fullName evidence="1">Uncharacterized protein</fullName>
    </submittedName>
</protein>
<gene>
    <name evidence="1" type="primary">Acey_s0050.g2050</name>
    <name evidence="1" type="ORF">Y032_0050g2050</name>
</gene>
<comment type="caution">
    <text evidence="1">The sequence shown here is derived from an EMBL/GenBank/DDBJ whole genome shotgun (WGS) entry which is preliminary data.</text>
</comment>
<sequence>MFGHLARSQPSGFRCLNYLGAESLLFQTQIIRFAEDRPGGCLRPNLVGKSSTDSQEFPEEIGCLYQNQMRSFRM</sequence>
<keyword evidence="2" id="KW-1185">Reference proteome</keyword>
<evidence type="ECO:0000313" key="1">
    <source>
        <dbReference type="EMBL" id="EYC11694.1"/>
    </source>
</evidence>
<evidence type="ECO:0000313" key="2">
    <source>
        <dbReference type="Proteomes" id="UP000024635"/>
    </source>
</evidence>
<dbReference type="Proteomes" id="UP000024635">
    <property type="component" value="Unassembled WGS sequence"/>
</dbReference>
<accession>A0A016U8Q8</accession>
<name>A0A016U8Q8_9BILA</name>
<proteinExistence type="predicted"/>
<organism evidence="1 2">
    <name type="scientific">Ancylostoma ceylanicum</name>
    <dbReference type="NCBI Taxonomy" id="53326"/>
    <lineage>
        <taxon>Eukaryota</taxon>
        <taxon>Metazoa</taxon>
        <taxon>Ecdysozoa</taxon>
        <taxon>Nematoda</taxon>
        <taxon>Chromadorea</taxon>
        <taxon>Rhabditida</taxon>
        <taxon>Rhabditina</taxon>
        <taxon>Rhabditomorpha</taxon>
        <taxon>Strongyloidea</taxon>
        <taxon>Ancylostomatidae</taxon>
        <taxon>Ancylostomatinae</taxon>
        <taxon>Ancylostoma</taxon>
    </lineage>
</organism>
<dbReference type="AlphaFoldDB" id="A0A016U8Q8"/>
<dbReference type="EMBL" id="JARK01001386">
    <property type="protein sequence ID" value="EYC11694.1"/>
    <property type="molecule type" value="Genomic_DNA"/>
</dbReference>
<reference evidence="2" key="1">
    <citation type="journal article" date="2015" name="Nat. Genet.">
        <title>The genome and transcriptome of the zoonotic hookworm Ancylostoma ceylanicum identify infection-specific gene families.</title>
        <authorList>
            <person name="Schwarz E.M."/>
            <person name="Hu Y."/>
            <person name="Antoshechkin I."/>
            <person name="Miller M.M."/>
            <person name="Sternberg P.W."/>
            <person name="Aroian R.V."/>
        </authorList>
    </citation>
    <scope>NUCLEOTIDE SEQUENCE</scope>
    <source>
        <strain evidence="2">HY135</strain>
    </source>
</reference>